<dbReference type="Gene3D" id="3.30.429.10">
    <property type="entry name" value="Macrophage Migration Inhibitory Factor"/>
    <property type="match status" value="1"/>
</dbReference>
<dbReference type="InterPro" id="IPR014347">
    <property type="entry name" value="Tautomerase/MIF_sf"/>
</dbReference>
<dbReference type="Proteomes" id="UP000075243">
    <property type="component" value="Chromosome 7"/>
</dbReference>
<evidence type="ECO:0000256" key="1">
    <source>
        <dbReference type="ARBA" id="ARBA00005851"/>
    </source>
</evidence>
<gene>
    <name evidence="2" type="ORF">KK1_018196</name>
</gene>
<evidence type="ECO:0000313" key="3">
    <source>
        <dbReference type="Proteomes" id="UP000075243"/>
    </source>
</evidence>
<keyword evidence="3" id="KW-1185">Reference proteome</keyword>
<comment type="similarity">
    <text evidence="1">Belongs to the MIF family.</text>
</comment>
<sequence length="147" mass="16030">EVKIPCLTVSTNVSLDGVDTSSVLSQLISAVAKIMARPHSYVMAALEGSIPTCFGGTEEPAAFGELVSMGALNPELNNKLTAEIASILETNLSVPKSRFFLKFYDIQATSLYSFHFNEITFVTFFSFSDVTQHFSFISFPCRAIIAD</sequence>
<dbReference type="EMBL" id="CM003609">
    <property type="protein sequence ID" value="KYP63617.1"/>
    <property type="molecule type" value="Genomic_DNA"/>
</dbReference>
<accession>A0A151T992</accession>
<name>A0A151T992_CAJCA</name>
<dbReference type="Pfam" id="PF01187">
    <property type="entry name" value="MIF"/>
    <property type="match status" value="1"/>
</dbReference>
<dbReference type="InterPro" id="IPR001398">
    <property type="entry name" value="Macrophage_inhib_fac"/>
</dbReference>
<dbReference type="SUPFAM" id="SSF55331">
    <property type="entry name" value="Tautomerase/MIF"/>
    <property type="match status" value="1"/>
</dbReference>
<feature type="non-terminal residue" evidence="2">
    <location>
        <position position="1"/>
    </location>
</feature>
<dbReference type="GO" id="GO:0050178">
    <property type="term" value="F:phenylpyruvate tautomerase activity"/>
    <property type="evidence" value="ECO:0007669"/>
    <property type="project" value="TreeGrafter"/>
</dbReference>
<dbReference type="PANTHER" id="PTHR11954">
    <property type="entry name" value="D-DOPACHROME DECARBOXYLASE"/>
    <property type="match status" value="1"/>
</dbReference>
<organism evidence="2 3">
    <name type="scientific">Cajanus cajan</name>
    <name type="common">Pigeon pea</name>
    <name type="synonym">Cajanus indicus</name>
    <dbReference type="NCBI Taxonomy" id="3821"/>
    <lineage>
        <taxon>Eukaryota</taxon>
        <taxon>Viridiplantae</taxon>
        <taxon>Streptophyta</taxon>
        <taxon>Embryophyta</taxon>
        <taxon>Tracheophyta</taxon>
        <taxon>Spermatophyta</taxon>
        <taxon>Magnoliopsida</taxon>
        <taxon>eudicotyledons</taxon>
        <taxon>Gunneridae</taxon>
        <taxon>Pentapetalae</taxon>
        <taxon>rosids</taxon>
        <taxon>fabids</taxon>
        <taxon>Fabales</taxon>
        <taxon>Fabaceae</taxon>
        <taxon>Papilionoideae</taxon>
        <taxon>50 kb inversion clade</taxon>
        <taxon>NPAAA clade</taxon>
        <taxon>indigoferoid/millettioid clade</taxon>
        <taxon>Phaseoleae</taxon>
        <taxon>Cajanus</taxon>
    </lineage>
</organism>
<proteinExistence type="inferred from homology"/>
<dbReference type="AlphaFoldDB" id="A0A151T992"/>
<protein>
    <submittedName>
        <fullName evidence="2">Macrophage migration inhibitory factor isogeny</fullName>
    </submittedName>
</protein>
<dbReference type="PANTHER" id="PTHR11954:SF43">
    <property type="entry name" value="MACROPHAGE MIGRATION INHIBITION FACTOR-LIKE PROTEIN"/>
    <property type="match status" value="1"/>
</dbReference>
<reference evidence="2 3" key="1">
    <citation type="journal article" date="2012" name="Nat. Biotechnol.">
        <title>Draft genome sequence of pigeonpea (Cajanus cajan), an orphan legume crop of resource-poor farmers.</title>
        <authorList>
            <person name="Varshney R.K."/>
            <person name="Chen W."/>
            <person name="Li Y."/>
            <person name="Bharti A.K."/>
            <person name="Saxena R.K."/>
            <person name="Schlueter J.A."/>
            <person name="Donoghue M.T."/>
            <person name="Azam S."/>
            <person name="Fan G."/>
            <person name="Whaley A.M."/>
            <person name="Farmer A.D."/>
            <person name="Sheridan J."/>
            <person name="Iwata A."/>
            <person name="Tuteja R."/>
            <person name="Penmetsa R.V."/>
            <person name="Wu W."/>
            <person name="Upadhyaya H.D."/>
            <person name="Yang S.P."/>
            <person name="Shah T."/>
            <person name="Saxena K.B."/>
            <person name="Michael T."/>
            <person name="McCombie W.R."/>
            <person name="Yang B."/>
            <person name="Zhang G."/>
            <person name="Yang H."/>
            <person name="Wang J."/>
            <person name="Spillane C."/>
            <person name="Cook D.R."/>
            <person name="May G.D."/>
            <person name="Xu X."/>
            <person name="Jackson S.A."/>
        </authorList>
    </citation>
    <scope>NUCLEOTIDE SEQUENCE [LARGE SCALE GENOMIC DNA]</scope>
    <source>
        <strain evidence="3">cv. Asha</strain>
    </source>
</reference>
<dbReference type="OMA" id="NICHSAM"/>
<dbReference type="Gramene" id="C.cajan_17673.t">
    <property type="protein sequence ID" value="C.cajan_17673.t"/>
    <property type="gene ID" value="C.cajan_17673"/>
</dbReference>
<dbReference type="STRING" id="3821.A0A151T992"/>
<dbReference type="GO" id="GO:0005615">
    <property type="term" value="C:extracellular space"/>
    <property type="evidence" value="ECO:0007669"/>
    <property type="project" value="TreeGrafter"/>
</dbReference>
<evidence type="ECO:0000313" key="2">
    <source>
        <dbReference type="EMBL" id="KYP63617.1"/>
    </source>
</evidence>